<dbReference type="PANTHER" id="PTHR45947">
    <property type="entry name" value="SULFOQUINOVOSYL TRANSFERASE SQD2"/>
    <property type="match status" value="1"/>
</dbReference>
<dbReference type="Gene3D" id="3.40.50.2000">
    <property type="entry name" value="Glycogen Phosphorylase B"/>
    <property type="match status" value="2"/>
</dbReference>
<dbReference type="OrthoDB" id="9806653at2"/>
<gene>
    <name evidence="3" type="ORF">CEY16_07750</name>
</gene>
<evidence type="ECO:0000313" key="3">
    <source>
        <dbReference type="EMBL" id="PKR77814.1"/>
    </source>
</evidence>
<dbReference type="InterPro" id="IPR001296">
    <property type="entry name" value="Glyco_trans_1"/>
</dbReference>
<protein>
    <recommendedName>
        <fullName evidence="5">Glycosyltransferase family 4 protein</fullName>
    </recommendedName>
</protein>
<reference evidence="3 4" key="1">
    <citation type="submission" date="2017-06" db="EMBL/GenBank/DDBJ databases">
        <title>the draft geome sequence of Illustriluteabacillus marina B3227.</title>
        <authorList>
            <person name="He R.-H."/>
            <person name="Du Z.-J."/>
        </authorList>
    </citation>
    <scope>NUCLEOTIDE SEQUENCE [LARGE SCALE GENOMIC DNA]</scope>
    <source>
        <strain evidence="3 4">B3227</strain>
    </source>
</reference>
<comment type="caution">
    <text evidence="3">The sequence shown here is derived from an EMBL/GenBank/DDBJ whole genome shotgun (WGS) entry which is preliminary data.</text>
</comment>
<feature type="domain" description="Glycosyltransferase subfamily 4-like N-terminal" evidence="2">
    <location>
        <begin position="108"/>
        <end position="205"/>
    </location>
</feature>
<evidence type="ECO:0000259" key="1">
    <source>
        <dbReference type="Pfam" id="PF00534"/>
    </source>
</evidence>
<dbReference type="Proteomes" id="UP000243524">
    <property type="component" value="Unassembled WGS sequence"/>
</dbReference>
<dbReference type="GO" id="GO:0016757">
    <property type="term" value="F:glycosyltransferase activity"/>
    <property type="evidence" value="ECO:0007669"/>
    <property type="project" value="InterPro"/>
</dbReference>
<dbReference type="Pfam" id="PF13439">
    <property type="entry name" value="Glyco_transf_4"/>
    <property type="match status" value="1"/>
</dbReference>
<dbReference type="InterPro" id="IPR050194">
    <property type="entry name" value="Glycosyltransferase_grp1"/>
</dbReference>
<dbReference type="Pfam" id="PF00534">
    <property type="entry name" value="Glycos_transf_1"/>
    <property type="match status" value="1"/>
</dbReference>
<dbReference type="RefSeq" id="WP_101331422.1">
    <property type="nucleotide sequence ID" value="NZ_PJNH01000002.1"/>
</dbReference>
<sequence>MNIFFITNMDIDKSSGGLFNATYERIKRHKKKVNQIFIINNNVYHSKFIRFSAKYLFKKNIEKKSYVYKWKYYNDNIIYNLNFKHSVSSYFKRYVLKQKIEGLLLEQYINRFDNFLKNSDAIHAHWGWPNGYIAYRLSEKYSIPYYITFHGSDLNYLSGERKEKALSAMKFAEKCFFVSEGLYSTALQIGYSGQNAAITYNGVDLGAFRIMDSKVGKKKTVGYVGTLEEKKGADYLIDIFSEINRRKDGVDFLIVGEGKLLSYLRGQFNRRDSNIDVRFTGGLPPEEIPGIMNQLDILVVPSRNEGFGMVVLEANACGVPVVGSNVGGLPEAIGYTENIINIDDRFAFNIANRIIQILEGDCLSKEEYRERVGKKFNWDHITDHEFKIYNSGKISDKDI</sequence>
<dbReference type="AlphaFoldDB" id="A0A2I0QU38"/>
<dbReference type="InterPro" id="IPR028098">
    <property type="entry name" value="Glyco_trans_4-like_N"/>
</dbReference>
<dbReference type="PANTHER" id="PTHR45947:SF15">
    <property type="entry name" value="TEICHURONIC ACID BIOSYNTHESIS GLYCOSYLTRANSFERASE TUAC-RELATED"/>
    <property type="match status" value="1"/>
</dbReference>
<dbReference type="SUPFAM" id="SSF53756">
    <property type="entry name" value="UDP-Glycosyltransferase/glycogen phosphorylase"/>
    <property type="match status" value="1"/>
</dbReference>
<keyword evidence="4" id="KW-1185">Reference proteome</keyword>
<evidence type="ECO:0008006" key="5">
    <source>
        <dbReference type="Google" id="ProtNLM"/>
    </source>
</evidence>
<feature type="domain" description="Glycosyl transferase family 1" evidence="1">
    <location>
        <begin position="215"/>
        <end position="374"/>
    </location>
</feature>
<proteinExistence type="predicted"/>
<organism evidence="3 4">
    <name type="scientific">Halalkalibacillus sediminis</name>
    <dbReference type="NCBI Taxonomy" id="2018042"/>
    <lineage>
        <taxon>Bacteria</taxon>
        <taxon>Bacillati</taxon>
        <taxon>Bacillota</taxon>
        <taxon>Bacilli</taxon>
        <taxon>Bacillales</taxon>
        <taxon>Bacillaceae</taxon>
        <taxon>Halalkalibacillus</taxon>
    </lineage>
</organism>
<name>A0A2I0QU38_9BACI</name>
<evidence type="ECO:0000313" key="4">
    <source>
        <dbReference type="Proteomes" id="UP000243524"/>
    </source>
</evidence>
<evidence type="ECO:0000259" key="2">
    <source>
        <dbReference type="Pfam" id="PF13439"/>
    </source>
</evidence>
<dbReference type="EMBL" id="PJNH01000002">
    <property type="protein sequence ID" value="PKR77814.1"/>
    <property type="molecule type" value="Genomic_DNA"/>
</dbReference>
<accession>A0A2I0QU38</accession>